<dbReference type="Pfam" id="PF02776">
    <property type="entry name" value="TPP_enzyme_N"/>
    <property type="match status" value="1"/>
</dbReference>
<gene>
    <name evidence="7 11" type="primary">menD</name>
    <name evidence="11" type="ORF">QWZ16_12230</name>
</gene>
<accession>A0ABT8BTK1</accession>
<sequence length="568" mass="62476">MRVTHRAILNRIWCQIMLEELGRLGVNDVCFAPGSRSTPLILEAQAHRQFKLHGHFDERGLGFLALGLAKASQRPVALIVTSGTAVANLLPAVAEARLTGEKLVLLTADRPIELIDCGANQAIVQTGLYSNQVTASLNLPSPSAEIPLKWLLTSIDQLMTEQALKGGPIHINCPFPEPLYSSESHTVFQDYLACIEQWKQSGQAWSTQSGLRLATSGLPDALIAQKGLIIIGSTSRQEAEQARMLAIELGWPYLCDPQSGLSSPWAHYDLWLKNPAAQTIMRQCDVIIQFGSRLISKRLCQWVASQVEDGHAEYHYVSPHLERNNPSHLPQHHHLCQIEDWVEGLMVKAKKALSRGWGEALQYYSENTACLTQVLIGEALTEIGLALTLRYLPKDTQVFLGNSLFVRLVDMFGCLKGVDSYSNRGASGIDGLVATAAGVARHSVQPTVIYIGDTSLLYDLNSLALFSGQKTPVVLVVINNDGGAIFDLLPVPEQNKATFYQRPHGYDFKCAAEQFKLGYQLAYTLNQYRVVLETHLRDGEGAMVVEVQTPSGQAASQLKQIVEQLDAF</sequence>
<dbReference type="Gene3D" id="3.40.50.1220">
    <property type="entry name" value="TPP-binding domain"/>
    <property type="match status" value="1"/>
</dbReference>
<comment type="function">
    <text evidence="7">Catalyzes the thiamine diphosphate-dependent decarboxylation of 2-oxoglutarate and the subsequent addition of the resulting succinic semialdehyde-thiamine pyrophosphate anion to isochorismate to yield 2-succinyl-5-enolpyruvyl-6-hydroxy-3-cyclohexene-1-carboxylate (SEPHCHC).</text>
</comment>
<dbReference type="CDD" id="cd07037">
    <property type="entry name" value="TPP_PYR_MenD"/>
    <property type="match status" value="1"/>
</dbReference>
<evidence type="ECO:0000313" key="11">
    <source>
        <dbReference type="EMBL" id="MDN3610470.1"/>
    </source>
</evidence>
<comment type="pathway">
    <text evidence="7">Quinol/quinone metabolism; menaquinone biosynthesis.</text>
</comment>
<comment type="cofactor">
    <cofactor evidence="7">
        <name>Mg(2+)</name>
        <dbReference type="ChEBI" id="CHEBI:18420"/>
    </cofactor>
    <cofactor evidence="7">
        <name>Mn(2+)</name>
        <dbReference type="ChEBI" id="CHEBI:29035"/>
    </cofactor>
</comment>
<evidence type="ECO:0000259" key="10">
    <source>
        <dbReference type="Pfam" id="PF16582"/>
    </source>
</evidence>
<feature type="domain" description="Thiamine pyrophosphate enzyme N-terminal TPP-binding" evidence="9">
    <location>
        <begin position="15"/>
        <end position="122"/>
    </location>
</feature>
<dbReference type="InterPro" id="IPR029061">
    <property type="entry name" value="THDP-binding"/>
</dbReference>
<evidence type="ECO:0000256" key="4">
    <source>
        <dbReference type="ARBA" id="ARBA00022842"/>
    </source>
</evidence>
<reference evidence="12" key="1">
    <citation type="journal article" date="2019" name="Int. J. Syst. Evol. Microbiol.">
        <title>The Global Catalogue of Microorganisms (GCM) 10K type strain sequencing project: providing services to taxonomists for standard genome sequencing and annotation.</title>
        <authorList>
            <consortium name="The Broad Institute Genomics Platform"/>
            <consortium name="The Broad Institute Genome Sequencing Center for Infectious Disease"/>
            <person name="Wu L."/>
            <person name="Ma J."/>
        </authorList>
    </citation>
    <scope>NUCLEOTIDE SEQUENCE [LARGE SCALE GENOMIC DNA]</scope>
    <source>
        <strain evidence="12">CECT 7398</strain>
    </source>
</reference>
<keyword evidence="12" id="KW-1185">Reference proteome</keyword>
<name>A0ABT8BTK1_9VIBR</name>
<feature type="domain" description="Thiamine pyrophosphate enzyme TPP-binding" evidence="8">
    <location>
        <begin position="433"/>
        <end position="547"/>
    </location>
</feature>
<keyword evidence="1 7" id="KW-0474">Menaquinone biosynthesis</keyword>
<evidence type="ECO:0000256" key="1">
    <source>
        <dbReference type="ARBA" id="ARBA00022428"/>
    </source>
</evidence>
<proteinExistence type="inferred from homology"/>
<dbReference type="NCBIfam" id="TIGR00173">
    <property type="entry name" value="menD"/>
    <property type="match status" value="1"/>
</dbReference>
<evidence type="ECO:0000256" key="5">
    <source>
        <dbReference type="ARBA" id="ARBA00023052"/>
    </source>
</evidence>
<dbReference type="PANTHER" id="PTHR42916:SF1">
    <property type="entry name" value="PROTEIN PHYLLO, CHLOROPLASTIC"/>
    <property type="match status" value="1"/>
</dbReference>
<comment type="caution">
    <text evidence="11">The sequence shown here is derived from an EMBL/GenBank/DDBJ whole genome shotgun (WGS) entry which is preliminary data.</text>
</comment>
<keyword evidence="6 7" id="KW-0464">Manganese</keyword>
<comment type="pathway">
    <text evidence="7">Quinol/quinone metabolism; 1,4-dihydroxy-2-naphthoate biosynthesis; 1,4-dihydroxy-2-naphthoate from chorismate: step 2/7.</text>
</comment>
<dbReference type="Gene3D" id="3.40.50.970">
    <property type="match status" value="2"/>
</dbReference>
<comment type="similarity">
    <text evidence="7">Belongs to the TPP enzyme family. MenD subfamily.</text>
</comment>
<dbReference type="EMBL" id="JAUFQC010000001">
    <property type="protein sequence ID" value="MDN3610470.1"/>
    <property type="molecule type" value="Genomic_DNA"/>
</dbReference>
<dbReference type="InterPro" id="IPR011766">
    <property type="entry name" value="TPP_enzyme_TPP-bd"/>
</dbReference>
<dbReference type="Proteomes" id="UP001238540">
    <property type="component" value="Unassembled WGS sequence"/>
</dbReference>
<feature type="domain" description="Menaquinone biosynthesis protein MenD middle" evidence="10">
    <location>
        <begin position="189"/>
        <end position="400"/>
    </location>
</feature>
<dbReference type="Pfam" id="PF02775">
    <property type="entry name" value="TPP_enzyme_C"/>
    <property type="match status" value="1"/>
</dbReference>
<evidence type="ECO:0000256" key="6">
    <source>
        <dbReference type="ARBA" id="ARBA00023211"/>
    </source>
</evidence>
<organism evidence="11 12">
    <name type="scientific">Vibrio ostreicida</name>
    <dbReference type="NCBI Taxonomy" id="526588"/>
    <lineage>
        <taxon>Bacteria</taxon>
        <taxon>Pseudomonadati</taxon>
        <taxon>Pseudomonadota</taxon>
        <taxon>Gammaproteobacteria</taxon>
        <taxon>Vibrionales</taxon>
        <taxon>Vibrionaceae</taxon>
        <taxon>Vibrio</taxon>
    </lineage>
</organism>
<dbReference type="HAMAP" id="MF_01659">
    <property type="entry name" value="MenD"/>
    <property type="match status" value="1"/>
</dbReference>
<dbReference type="SUPFAM" id="SSF52467">
    <property type="entry name" value="DHS-like NAD/FAD-binding domain"/>
    <property type="match status" value="1"/>
</dbReference>
<dbReference type="InterPro" id="IPR029035">
    <property type="entry name" value="DHS-like_NAD/FAD-binding_dom"/>
</dbReference>
<dbReference type="Pfam" id="PF16582">
    <property type="entry name" value="TPP_enzyme_M_2"/>
    <property type="match status" value="1"/>
</dbReference>
<evidence type="ECO:0000259" key="9">
    <source>
        <dbReference type="Pfam" id="PF02776"/>
    </source>
</evidence>
<dbReference type="InterPro" id="IPR004433">
    <property type="entry name" value="MenaQ_synth_MenD"/>
</dbReference>
<keyword evidence="4 7" id="KW-0460">Magnesium</keyword>
<comment type="subunit">
    <text evidence="7">Homodimer.</text>
</comment>
<dbReference type="InterPro" id="IPR012001">
    <property type="entry name" value="Thiamin_PyroP_enz_TPP-bd_dom"/>
</dbReference>
<dbReference type="GO" id="GO:0070204">
    <property type="term" value="F:2-succinyl-5-enolpyruvyl-6-hydroxy-3-cyclohexene-1-carboxylic-acid synthase activity"/>
    <property type="evidence" value="ECO:0007669"/>
    <property type="project" value="UniProtKB-EC"/>
</dbReference>
<keyword evidence="5 7" id="KW-0786">Thiamine pyrophosphate</keyword>
<keyword evidence="2 7" id="KW-0808">Transferase</keyword>
<evidence type="ECO:0000256" key="2">
    <source>
        <dbReference type="ARBA" id="ARBA00022679"/>
    </source>
</evidence>
<evidence type="ECO:0000259" key="8">
    <source>
        <dbReference type="Pfam" id="PF02775"/>
    </source>
</evidence>
<dbReference type="CDD" id="cd02009">
    <property type="entry name" value="TPP_SHCHC_synthase"/>
    <property type="match status" value="1"/>
</dbReference>
<dbReference type="RefSeq" id="WP_170882099.1">
    <property type="nucleotide sequence ID" value="NZ_JABEYA020000001.1"/>
</dbReference>
<comment type="catalytic activity">
    <reaction evidence="7">
        <text>isochorismate + 2-oxoglutarate + H(+) = 5-enolpyruvoyl-6-hydroxy-2-succinyl-cyclohex-3-ene-1-carboxylate + CO2</text>
        <dbReference type="Rhea" id="RHEA:25593"/>
        <dbReference type="ChEBI" id="CHEBI:15378"/>
        <dbReference type="ChEBI" id="CHEBI:16526"/>
        <dbReference type="ChEBI" id="CHEBI:16810"/>
        <dbReference type="ChEBI" id="CHEBI:29780"/>
        <dbReference type="ChEBI" id="CHEBI:58818"/>
        <dbReference type="EC" id="2.2.1.9"/>
    </reaction>
</comment>
<comment type="cofactor">
    <cofactor evidence="7">
        <name>thiamine diphosphate</name>
        <dbReference type="ChEBI" id="CHEBI:58937"/>
    </cofactor>
    <text evidence="7">Binds 1 thiamine pyrophosphate per subunit.</text>
</comment>
<dbReference type="PIRSF" id="PIRSF004983">
    <property type="entry name" value="MenD"/>
    <property type="match status" value="1"/>
</dbReference>
<protein>
    <recommendedName>
        <fullName evidence="7">2-succinyl-5-enolpyruvyl-6-hydroxy-3-cyclohexene-1-carboxylate synthase</fullName>
        <shortName evidence="7">SEPHCHC synthase</shortName>
        <ecNumber evidence="7">2.2.1.9</ecNumber>
    </recommendedName>
    <alternativeName>
        <fullName evidence="7">Menaquinone biosynthesis protein MenD</fullName>
    </alternativeName>
</protein>
<evidence type="ECO:0000256" key="7">
    <source>
        <dbReference type="HAMAP-Rule" id="MF_01659"/>
    </source>
</evidence>
<dbReference type="PANTHER" id="PTHR42916">
    <property type="entry name" value="2-SUCCINYL-5-ENOLPYRUVYL-6-HYDROXY-3-CYCLOHEXENE-1-CARBOXYLATE SYNTHASE"/>
    <property type="match status" value="1"/>
</dbReference>
<dbReference type="SUPFAM" id="SSF52518">
    <property type="entry name" value="Thiamin diphosphate-binding fold (THDP-binding)"/>
    <property type="match status" value="2"/>
</dbReference>
<evidence type="ECO:0000256" key="3">
    <source>
        <dbReference type="ARBA" id="ARBA00022723"/>
    </source>
</evidence>
<dbReference type="EC" id="2.2.1.9" evidence="7"/>
<dbReference type="InterPro" id="IPR032264">
    <property type="entry name" value="MenD_middle"/>
</dbReference>
<evidence type="ECO:0000313" key="12">
    <source>
        <dbReference type="Proteomes" id="UP001238540"/>
    </source>
</evidence>
<keyword evidence="3 7" id="KW-0479">Metal-binding</keyword>